<dbReference type="SUPFAM" id="SSF82215">
    <property type="entry name" value="C-terminal autoproteolytic domain of nucleoporin nup98"/>
    <property type="match status" value="1"/>
</dbReference>
<dbReference type="InterPro" id="IPR037665">
    <property type="entry name" value="Nucleoporin_S59-like"/>
</dbReference>
<keyword evidence="15" id="KW-0906">Nuclear pore complex</keyword>
<dbReference type="GO" id="GO:0000973">
    <property type="term" value="P:post-transcriptional tethering of RNA polymerase II gene DNA at nuclear periphery"/>
    <property type="evidence" value="ECO:0007669"/>
    <property type="project" value="TreeGrafter"/>
</dbReference>
<keyword evidence="13" id="KW-0653">Protein transport</keyword>
<dbReference type="Gene3D" id="1.10.10.2360">
    <property type="match status" value="1"/>
</dbReference>
<keyword evidence="11" id="KW-0509">mRNA transport</keyword>
<dbReference type="PANTHER" id="PTHR23198:SF6">
    <property type="entry name" value="NUCLEAR PORE COMPLEX PROTEIN NUP98-NUP96"/>
    <property type="match status" value="1"/>
</dbReference>
<dbReference type="Pfam" id="PF18913">
    <property type="entry name" value="FBPase_C"/>
    <property type="match status" value="1"/>
</dbReference>
<feature type="compositionally biased region" description="Basic and acidic residues" evidence="19">
    <location>
        <begin position="1037"/>
        <end position="1052"/>
    </location>
</feature>
<evidence type="ECO:0000256" key="16">
    <source>
        <dbReference type="ARBA" id="ARBA00023242"/>
    </source>
</evidence>
<dbReference type="GO" id="GO:0008139">
    <property type="term" value="F:nuclear localization sequence binding"/>
    <property type="evidence" value="ECO:0007669"/>
    <property type="project" value="TreeGrafter"/>
</dbReference>
<evidence type="ECO:0000256" key="3">
    <source>
        <dbReference type="ARBA" id="ARBA00004567"/>
    </source>
</evidence>
<keyword evidence="17" id="KW-0119">Carbohydrate metabolism</keyword>
<dbReference type="Pfam" id="PF04096">
    <property type="entry name" value="Nucleoporin2"/>
    <property type="match status" value="1"/>
</dbReference>
<feature type="compositionally biased region" description="Basic and acidic residues" evidence="19">
    <location>
        <begin position="1016"/>
        <end position="1026"/>
    </location>
</feature>
<dbReference type="PANTHER" id="PTHR23198">
    <property type="entry name" value="NUCLEOPORIN"/>
    <property type="match status" value="1"/>
</dbReference>
<dbReference type="Pfam" id="PF12110">
    <property type="entry name" value="Nup96"/>
    <property type="match status" value="1"/>
</dbReference>
<proteinExistence type="inferred from homology"/>
<sequence length="2224" mass="232515">MPDESMPVLQAAADQPRELHGAMTTLGDHAARLEPRLGVVVKAIAHCVEEIGTVLRDGGAASTSEAGTANTFGDKQLQVDVQADEIVFRHLKDCGAVETASSEEQSDIHRLEGSGYSVAFDPLDGSSIIGADFAVGSIFGVWPGSNLLTTGREQVAALYSVYGPRTILVMAAPVPGAPDKRTVSEFVLCGKEWQLVRSDITIGEKKIFAPANLRASVENTAYRELVMQWMAEKYTLRYTGGMVPDVHHILAKGGGVFCSPIAPSAPAKLRLLYECAPLACIVEAAGGQAIDNQGHTLDHPISSSNVRAPICLGSKSEGSEARMQGGFGFGQGAFGQTSQPFGQAAPSPFGQPASPFGQQAQPQSTPFGATTSTGMFGAQAQPAFGASAPAFGAASTPAFGAGAFGAKPATPAFGFGATPAFGASQPAFGAASTPAFGAASTPAFGAASAPAFGASPFSSSGFGASTPAFGASSTPAFGAAPATPTFGASPGAFGTPGTGFGATPSPFGGSAAPSGTRLVPFRKVQDQDSSTTAGGAKTLVYFNTITAMPEYQSKSLEELRWEDYQAGVKGNTTLQQPHQQGAFGQAGSPFGTPQPAAASPFGGTPAFGGASTPAFGAPSTPAFGAASTPAFGTAFGSSMPAFGAASTPAFGAASTPAFGTTTSAFGSTSTAFGNAPGAFGTPASAAPFGQSSPSLFGTPQSTPAFGAAGGAFGGFGTAASTPAFGQASAPAFGAAPFGQTSAPAFGQTSAPAFGQASTPAFSFSSASAFGTPASAPSMFGATSAPAFGTGATSSAFGTGMFGAQASRPFGSTPMFGGSTPAFNLQMSAPAFGTPQSSAGGIFGGNAPAFGTGMFGGQTQASAFSNMFAPASQQQQALTMQQPIAQPAGVTSSPYGTLPEPPQINVPEYRVGLSQRPAASATPPRPVALITPRSITPRSAVRPRAPRRSVLSRTSPAPAGFTSSNGSEKAAGTSDNVFVARENPRAFFVRAPLPSTESAATASPSPSMGATPQRSGGGHDRDRERQRSQFAEPSHSSGGEHESEGRHDAEKNGRTPRSAENGHARRSRTLTDEEISEQLPRVEQADYGTQPTASQLAAMARDDPASLAQVANFTVMRRGVGAVRWLDPVDVRGLDINAIVRLTKGSVEVYLDEKDKPDVGDGLNQAAEVTLYKVFKMDKATGKPTADPDAIKKFVKKLQKLASDQSARFLGYEAEGGIWRFEVEHFSKYGLVDSESDDEDMPRGAVRQDQGVPPASARPPAERQGMASEGADERGEAGEEAGEGMQESDDAGLDSYSERDVEVAAVSEDGMEDAAEAEPEVERVPLSPVLQLALPAHLNLDPQALAAMRDTFYPQPGSRAPHKMRKVMRPALADQAAHTEAAFTLDAASDRRSSALVGDVAPQAAGAAGQPSPPARAVTAWQRAQPALQPPSGLATQALGRTATPPPALPLALSPHGAPSPPSLPLVAASARQAPEASERCLVDAGLLMGRSFRVGWGPNGAFAHPGLGSGRGPTPASRIVLEQVLVNSRLLPAAGEQAAIVEMGERVRERCRSALQLHVDHSVPDAGLPTADAEPGEANEEASSVVAQPLWRDGWQPGVPRWSLKCERRQELQHLCSQLIRQGDAFFQKHEAQLTRLEELCVGHAKWTWELVHVLFAFIEGEEDGAMQRDDMDQDQEAQPGSERLDADGEPLPEDGVEDEDMTAELRIRAHRLAVMKRRAALSRWLKERAWPEVEAVVRQQGSPLGRVAQLMSGHQVAAAAGLAAAAGDVRMASLISQAGYRSDCRADVEAQLSLWEATGFLSHISGERKRIYHLLAGAVDGVTADLDLDWRRALGLQLWYAHGPTGSIADAVRTYTQAANLRLAAAPVPLYAEGELDGDQSGRAADINYHLLQLFTRDLDPRDGQALAQLLRPAAYTPDPLDYGLGWQVLGVLQAIHQLSLPAQAPVQVYMLHTSFIAQLESIGGLAEWCVYVALHLPDSPLPDWRGLREQLVRELLMRHAPAWASASPAHAARRAFLRDRLGVPAAWLAESLALYARYKGDVEEEWQQLVEACEWATAHTLLCRRLAPKLFLAGTEGQARLRKHLSALQPHDAALASPGSSLTWATGAGVYAAYFQLQDVYEGQQEVEGAASPAQRMTACRRFSEQLWEAVLLHEDEKDVDHQVVFSRMAEHLARWLLEDGSIAVEDVANRESMIVNVESLDAAPRVAHLQVAAANLGAVMA</sequence>
<evidence type="ECO:0000256" key="19">
    <source>
        <dbReference type="SAM" id="MobiDB-lite"/>
    </source>
</evidence>
<dbReference type="PRINTS" id="PR01958">
    <property type="entry name" value="S17BPHPHTASE"/>
</dbReference>
<dbReference type="Pfam" id="PF21240">
    <property type="entry name" value="Nup98_GLEBS"/>
    <property type="match status" value="1"/>
</dbReference>
<dbReference type="FunFam" id="1.10.10.2360:FF:000001">
    <property type="entry name" value="Nuclear pore complex protein Nup98-Nup96"/>
    <property type="match status" value="1"/>
</dbReference>
<keyword evidence="7" id="KW-0813">Transport</keyword>
<feature type="compositionally biased region" description="Acidic residues" evidence="19">
    <location>
        <begin position="1688"/>
        <end position="1700"/>
    </location>
</feature>
<keyword evidence="9" id="KW-0378">Hydrolase</keyword>
<dbReference type="Pfam" id="PF00316">
    <property type="entry name" value="FBPase"/>
    <property type="match status" value="1"/>
</dbReference>
<dbReference type="HAMAP" id="MF_01855">
    <property type="entry name" value="FBPase_class1"/>
    <property type="match status" value="1"/>
</dbReference>
<dbReference type="GO" id="GO:0046872">
    <property type="term" value="F:metal ion binding"/>
    <property type="evidence" value="ECO:0007669"/>
    <property type="project" value="UniProtKB-KW"/>
</dbReference>
<comment type="cofactor">
    <cofactor evidence="2">
        <name>Mg(2+)</name>
        <dbReference type="ChEBI" id="CHEBI:18420"/>
    </cofactor>
</comment>
<keyword evidence="16" id="KW-0539">Nucleus</keyword>
<keyword evidence="8" id="KW-0479">Metal-binding</keyword>
<name>A0AAW1R8T4_9CHLO</name>
<dbReference type="GO" id="GO:0006405">
    <property type="term" value="P:RNA export from nucleus"/>
    <property type="evidence" value="ECO:0007669"/>
    <property type="project" value="TreeGrafter"/>
</dbReference>
<evidence type="ECO:0000256" key="5">
    <source>
        <dbReference type="ARBA" id="ARBA00010941"/>
    </source>
</evidence>
<evidence type="ECO:0000256" key="14">
    <source>
        <dbReference type="ARBA" id="ARBA00023010"/>
    </source>
</evidence>
<feature type="region of interest" description="Disordered" evidence="19">
    <location>
        <begin position="579"/>
        <end position="602"/>
    </location>
</feature>
<dbReference type="PROSITE" id="PS00124">
    <property type="entry name" value="FBPASE"/>
    <property type="match status" value="1"/>
</dbReference>
<keyword evidence="10" id="KW-0068">Autocatalytic cleavage</keyword>
<evidence type="ECO:0000256" key="15">
    <source>
        <dbReference type="ARBA" id="ARBA00023132"/>
    </source>
</evidence>
<evidence type="ECO:0000256" key="9">
    <source>
        <dbReference type="ARBA" id="ARBA00022801"/>
    </source>
</evidence>
<dbReference type="GO" id="GO:0042132">
    <property type="term" value="F:fructose 1,6-bisphosphate 1-phosphatase activity"/>
    <property type="evidence" value="ECO:0007669"/>
    <property type="project" value="UniProtKB-EC"/>
</dbReference>
<dbReference type="InterPro" id="IPR036903">
    <property type="entry name" value="Nup98_auto-Pept-S59_dom_sf"/>
</dbReference>
<evidence type="ECO:0000313" key="21">
    <source>
        <dbReference type="EMBL" id="KAK9829955.1"/>
    </source>
</evidence>
<dbReference type="InterPro" id="IPR000146">
    <property type="entry name" value="FBPase_class-1"/>
</dbReference>
<accession>A0AAW1R8T4</accession>
<gene>
    <name evidence="21" type="ORF">WJX72_008858</name>
</gene>
<evidence type="ECO:0000256" key="2">
    <source>
        <dbReference type="ARBA" id="ARBA00001946"/>
    </source>
</evidence>
<feature type="region of interest" description="Disordered" evidence="19">
    <location>
        <begin position="1232"/>
        <end position="1295"/>
    </location>
</feature>
<dbReference type="GO" id="GO:0051028">
    <property type="term" value="P:mRNA transport"/>
    <property type="evidence" value="ECO:0007669"/>
    <property type="project" value="UniProtKB-KW"/>
</dbReference>
<feature type="region of interest" description="Disordered" evidence="19">
    <location>
        <begin position="1667"/>
        <end position="1700"/>
    </location>
</feature>
<organism evidence="21 22">
    <name type="scientific">[Myrmecia] bisecta</name>
    <dbReference type="NCBI Taxonomy" id="41462"/>
    <lineage>
        <taxon>Eukaryota</taxon>
        <taxon>Viridiplantae</taxon>
        <taxon>Chlorophyta</taxon>
        <taxon>core chlorophytes</taxon>
        <taxon>Trebouxiophyceae</taxon>
        <taxon>Trebouxiales</taxon>
        <taxon>Trebouxiaceae</taxon>
        <taxon>Myrmecia</taxon>
    </lineage>
</organism>
<evidence type="ECO:0000313" key="22">
    <source>
        <dbReference type="Proteomes" id="UP001489004"/>
    </source>
</evidence>
<dbReference type="GO" id="GO:0017056">
    <property type="term" value="F:structural constituent of nuclear pore"/>
    <property type="evidence" value="ECO:0007669"/>
    <property type="project" value="InterPro"/>
</dbReference>
<feature type="compositionally biased region" description="Low complexity" evidence="19">
    <location>
        <begin position="990"/>
        <end position="1011"/>
    </location>
</feature>
<dbReference type="Gene3D" id="3.30.540.10">
    <property type="entry name" value="Fructose-1,6-Bisphosphatase, subunit A, domain 1"/>
    <property type="match status" value="1"/>
</dbReference>
<comment type="similarity">
    <text evidence="4">Belongs to the nucleoporin GLFG family.</text>
</comment>
<feature type="compositionally biased region" description="Acidic residues" evidence="19">
    <location>
        <begin position="1277"/>
        <end position="1291"/>
    </location>
</feature>
<dbReference type="GO" id="GO:0003723">
    <property type="term" value="F:RNA binding"/>
    <property type="evidence" value="ECO:0007669"/>
    <property type="project" value="TreeGrafter"/>
</dbReference>
<protein>
    <recommendedName>
        <fullName evidence="6">fructose-bisphosphatase</fullName>
        <ecNumber evidence="6">3.1.3.11</ecNumber>
    </recommendedName>
    <alternativeName>
        <fullName evidence="18">D-fructose-1,6-bisphosphate 1-phosphohydrolase</fullName>
    </alternativeName>
</protein>
<evidence type="ECO:0000256" key="10">
    <source>
        <dbReference type="ARBA" id="ARBA00022813"/>
    </source>
</evidence>
<dbReference type="InterPro" id="IPR033391">
    <property type="entry name" value="FBPase_N"/>
</dbReference>
<dbReference type="Proteomes" id="UP001489004">
    <property type="component" value="Unassembled WGS sequence"/>
</dbReference>
<feature type="region of interest" description="Disordered" evidence="19">
    <location>
        <begin position="988"/>
        <end position="1095"/>
    </location>
</feature>
<dbReference type="PROSITE" id="PS51434">
    <property type="entry name" value="NUP_C"/>
    <property type="match status" value="1"/>
</dbReference>
<evidence type="ECO:0000256" key="1">
    <source>
        <dbReference type="ARBA" id="ARBA00001273"/>
    </source>
</evidence>
<evidence type="ECO:0000256" key="13">
    <source>
        <dbReference type="ARBA" id="ARBA00022927"/>
    </source>
</evidence>
<evidence type="ECO:0000256" key="8">
    <source>
        <dbReference type="ARBA" id="ARBA00022723"/>
    </source>
</evidence>
<feature type="region of interest" description="Disordered" evidence="19">
    <location>
        <begin position="1426"/>
        <end position="1447"/>
    </location>
</feature>
<comment type="caution">
    <text evidence="21">The sequence shown here is derived from an EMBL/GenBank/DDBJ whole genome shotgun (WGS) entry which is preliminary data.</text>
</comment>
<evidence type="ECO:0000256" key="18">
    <source>
        <dbReference type="ARBA" id="ARBA00032973"/>
    </source>
</evidence>
<dbReference type="InterPro" id="IPR023079">
    <property type="entry name" value="SBPase"/>
</dbReference>
<keyword evidence="14" id="KW-0811">Translocation</keyword>
<evidence type="ECO:0000256" key="6">
    <source>
        <dbReference type="ARBA" id="ARBA00013093"/>
    </source>
</evidence>
<dbReference type="InterPro" id="IPR020548">
    <property type="entry name" value="Fructose_bisphosphatase_AS"/>
</dbReference>
<dbReference type="InterPro" id="IPR044015">
    <property type="entry name" value="FBPase_C_dom"/>
</dbReference>
<dbReference type="GO" id="GO:0034398">
    <property type="term" value="P:telomere tethering at nuclear periphery"/>
    <property type="evidence" value="ECO:0007669"/>
    <property type="project" value="TreeGrafter"/>
</dbReference>
<dbReference type="InterPro" id="IPR021967">
    <property type="entry name" value="Nup98_C"/>
</dbReference>
<comment type="subcellular location">
    <subcellularLocation>
        <location evidence="3">Nucleus</location>
        <location evidence="3">Nuclear pore complex</location>
    </subcellularLocation>
</comment>
<dbReference type="GO" id="GO:0006606">
    <property type="term" value="P:protein import into nucleus"/>
    <property type="evidence" value="ECO:0007669"/>
    <property type="project" value="TreeGrafter"/>
</dbReference>
<feature type="domain" description="Peptidase S59" evidence="20">
    <location>
        <begin position="1083"/>
        <end position="1225"/>
    </location>
</feature>
<evidence type="ECO:0000256" key="12">
    <source>
        <dbReference type="ARBA" id="ARBA00022842"/>
    </source>
</evidence>
<evidence type="ECO:0000256" key="17">
    <source>
        <dbReference type="ARBA" id="ARBA00023277"/>
    </source>
</evidence>
<dbReference type="SUPFAM" id="SSF56655">
    <property type="entry name" value="Carbohydrate phosphatase"/>
    <property type="match status" value="1"/>
</dbReference>
<evidence type="ECO:0000256" key="4">
    <source>
        <dbReference type="ARBA" id="ARBA00008926"/>
    </source>
</evidence>
<dbReference type="GO" id="GO:0005975">
    <property type="term" value="P:carbohydrate metabolic process"/>
    <property type="evidence" value="ECO:0007669"/>
    <property type="project" value="InterPro"/>
</dbReference>
<dbReference type="CDD" id="cd00354">
    <property type="entry name" value="FBPase"/>
    <property type="match status" value="1"/>
</dbReference>
<dbReference type="Gene3D" id="1.25.40.690">
    <property type="match status" value="1"/>
</dbReference>
<dbReference type="Gene3D" id="3.30.1610.10">
    <property type="entry name" value="Peptidase S59, nucleoporin"/>
    <property type="match status" value="1"/>
</dbReference>
<dbReference type="InterPro" id="IPR007230">
    <property type="entry name" value="Nup98_auto-Pept-S59_dom"/>
</dbReference>
<dbReference type="PIRSF" id="PIRSF500210">
    <property type="entry name" value="FBPtase"/>
    <property type="match status" value="1"/>
</dbReference>
<dbReference type="EMBL" id="JALJOR010000001">
    <property type="protein sequence ID" value="KAK9829955.1"/>
    <property type="molecule type" value="Genomic_DNA"/>
</dbReference>
<evidence type="ECO:0000259" key="20">
    <source>
        <dbReference type="PROSITE" id="PS51434"/>
    </source>
</evidence>
<dbReference type="GO" id="GO:0044614">
    <property type="term" value="C:nuclear pore cytoplasmic filaments"/>
    <property type="evidence" value="ECO:0007669"/>
    <property type="project" value="TreeGrafter"/>
</dbReference>
<keyword evidence="22" id="KW-1185">Reference proteome</keyword>
<dbReference type="PIRSF" id="PIRSF000904">
    <property type="entry name" value="FBPtase_SBPase"/>
    <property type="match status" value="1"/>
</dbReference>
<feature type="compositionally biased region" description="Low complexity" evidence="19">
    <location>
        <begin position="936"/>
        <end position="952"/>
    </location>
</feature>
<comment type="catalytic activity">
    <reaction evidence="1">
        <text>beta-D-fructose 1,6-bisphosphate + H2O = beta-D-fructose 6-phosphate + phosphate</text>
        <dbReference type="Rhea" id="RHEA:11064"/>
        <dbReference type="ChEBI" id="CHEBI:15377"/>
        <dbReference type="ChEBI" id="CHEBI:32966"/>
        <dbReference type="ChEBI" id="CHEBI:43474"/>
        <dbReference type="ChEBI" id="CHEBI:57634"/>
        <dbReference type="EC" id="3.1.3.11"/>
    </reaction>
</comment>
<reference evidence="21 22" key="1">
    <citation type="journal article" date="2024" name="Nat. Commun.">
        <title>Phylogenomics reveals the evolutionary origins of lichenization in chlorophyte algae.</title>
        <authorList>
            <person name="Puginier C."/>
            <person name="Libourel C."/>
            <person name="Otte J."/>
            <person name="Skaloud P."/>
            <person name="Haon M."/>
            <person name="Grisel S."/>
            <person name="Petersen M."/>
            <person name="Berrin J.G."/>
            <person name="Delaux P.M."/>
            <person name="Dal Grande F."/>
            <person name="Keller J."/>
        </authorList>
    </citation>
    <scope>NUCLEOTIDE SEQUENCE [LARGE SCALE GENOMIC DNA]</scope>
    <source>
        <strain evidence="21 22">SAG 2043</strain>
    </source>
</reference>
<keyword evidence="12" id="KW-0460">Magnesium</keyword>
<feature type="region of interest" description="Disordered" evidence="19">
    <location>
        <begin position="913"/>
        <end position="972"/>
    </location>
</feature>
<dbReference type="Gene3D" id="3.40.190.80">
    <property type="match status" value="1"/>
</dbReference>
<evidence type="ECO:0000256" key="11">
    <source>
        <dbReference type="ARBA" id="ARBA00022816"/>
    </source>
</evidence>
<dbReference type="InterPro" id="IPR028343">
    <property type="entry name" value="FBPtase"/>
</dbReference>
<comment type="similarity">
    <text evidence="5">Belongs to the FBPase class 1 family.</text>
</comment>
<evidence type="ECO:0000256" key="7">
    <source>
        <dbReference type="ARBA" id="ARBA00022448"/>
    </source>
</evidence>
<dbReference type="EC" id="3.1.3.11" evidence="6"/>